<protein>
    <submittedName>
        <fullName evidence="8">Polyprenyl synthetase family protein</fullName>
    </submittedName>
</protein>
<sequence>MTPSAARARLESDRQVINRWLADDLAFGKRGDRKPSPVPARLAVAMRYAVLGRAKRVRAALLLETFRAAGGRSMPQVRPFCSGIEMIHAFSLIHDDLPCMDDDDYRRGKASLHRRFDEATAVLTGDALMAYAFELFAAGPALAERKNEALRVIAAAVGPAGMAGGQLLDLAEGAGDEVNRRKTALFMASAVEAGAALAGAPAARRARLREAGLALGMLFQATDDRLDRLEDSQRPVGRRLPVAPALRPKLPGPEAGMLSACQQATRAFRAMGRSYGFLTALPELILNRTA</sequence>
<dbReference type="InterPro" id="IPR000092">
    <property type="entry name" value="Polyprenyl_synt"/>
</dbReference>
<keyword evidence="6" id="KW-0414">Isoprene biosynthesis</keyword>
<dbReference type="InterPro" id="IPR033749">
    <property type="entry name" value="Polyprenyl_synt_CS"/>
</dbReference>
<gene>
    <name evidence="8" type="ORF">ENN51_07120</name>
</gene>
<evidence type="ECO:0000313" key="8">
    <source>
        <dbReference type="EMBL" id="HDR00034.1"/>
    </source>
</evidence>
<dbReference type="InterPro" id="IPR008949">
    <property type="entry name" value="Isoprenoid_synthase_dom_sf"/>
</dbReference>
<organism evidence="8">
    <name type="scientific">candidate division WOR-3 bacterium</name>
    <dbReference type="NCBI Taxonomy" id="2052148"/>
    <lineage>
        <taxon>Bacteria</taxon>
        <taxon>Bacteria division WOR-3</taxon>
    </lineage>
</organism>
<dbReference type="GO" id="GO:0004659">
    <property type="term" value="F:prenyltransferase activity"/>
    <property type="evidence" value="ECO:0007669"/>
    <property type="project" value="InterPro"/>
</dbReference>
<evidence type="ECO:0000256" key="4">
    <source>
        <dbReference type="ARBA" id="ARBA00022723"/>
    </source>
</evidence>
<dbReference type="GO" id="GO:0046872">
    <property type="term" value="F:metal ion binding"/>
    <property type="evidence" value="ECO:0007669"/>
    <property type="project" value="UniProtKB-KW"/>
</dbReference>
<dbReference type="GO" id="GO:0008299">
    <property type="term" value="P:isoprenoid biosynthetic process"/>
    <property type="evidence" value="ECO:0007669"/>
    <property type="project" value="UniProtKB-KW"/>
</dbReference>
<dbReference type="AlphaFoldDB" id="A0A7V0T6X2"/>
<dbReference type="Gene3D" id="1.10.600.10">
    <property type="entry name" value="Farnesyl Diphosphate Synthase"/>
    <property type="match status" value="1"/>
</dbReference>
<evidence type="ECO:0000256" key="5">
    <source>
        <dbReference type="ARBA" id="ARBA00022842"/>
    </source>
</evidence>
<evidence type="ECO:0000256" key="2">
    <source>
        <dbReference type="ARBA" id="ARBA00006706"/>
    </source>
</evidence>
<dbReference type="PANTHER" id="PTHR43281">
    <property type="entry name" value="FARNESYL DIPHOSPHATE SYNTHASE"/>
    <property type="match status" value="1"/>
</dbReference>
<evidence type="ECO:0000256" key="3">
    <source>
        <dbReference type="ARBA" id="ARBA00022679"/>
    </source>
</evidence>
<dbReference type="PROSITE" id="PS00723">
    <property type="entry name" value="POLYPRENYL_SYNTHASE_1"/>
    <property type="match status" value="1"/>
</dbReference>
<dbReference type="PANTHER" id="PTHR43281:SF1">
    <property type="entry name" value="FARNESYL DIPHOSPHATE SYNTHASE"/>
    <property type="match status" value="1"/>
</dbReference>
<proteinExistence type="inferred from homology"/>
<comment type="similarity">
    <text evidence="2 7">Belongs to the FPP/GGPP synthase family.</text>
</comment>
<comment type="cofactor">
    <cofactor evidence="1">
        <name>Mg(2+)</name>
        <dbReference type="ChEBI" id="CHEBI:18420"/>
    </cofactor>
</comment>
<evidence type="ECO:0000256" key="7">
    <source>
        <dbReference type="RuleBase" id="RU004466"/>
    </source>
</evidence>
<evidence type="ECO:0000256" key="1">
    <source>
        <dbReference type="ARBA" id="ARBA00001946"/>
    </source>
</evidence>
<comment type="caution">
    <text evidence="8">The sequence shown here is derived from an EMBL/GenBank/DDBJ whole genome shotgun (WGS) entry which is preliminary data.</text>
</comment>
<dbReference type="Proteomes" id="UP000885672">
    <property type="component" value="Unassembled WGS sequence"/>
</dbReference>
<reference evidence="8" key="1">
    <citation type="journal article" date="2020" name="mSystems">
        <title>Genome- and Community-Level Interaction Insights into Carbon Utilization and Element Cycling Functions of Hydrothermarchaeota in Hydrothermal Sediment.</title>
        <authorList>
            <person name="Zhou Z."/>
            <person name="Liu Y."/>
            <person name="Xu W."/>
            <person name="Pan J."/>
            <person name="Luo Z.H."/>
            <person name="Li M."/>
        </authorList>
    </citation>
    <scope>NUCLEOTIDE SEQUENCE [LARGE SCALE GENOMIC DNA]</scope>
    <source>
        <strain evidence="8">SpSt-1182</strain>
    </source>
</reference>
<dbReference type="EMBL" id="DSBX01000265">
    <property type="protein sequence ID" value="HDR00034.1"/>
    <property type="molecule type" value="Genomic_DNA"/>
</dbReference>
<accession>A0A7V0T6X2</accession>
<dbReference type="SFLD" id="SFLDS00005">
    <property type="entry name" value="Isoprenoid_Synthase_Type_I"/>
    <property type="match status" value="1"/>
</dbReference>
<dbReference type="Pfam" id="PF00348">
    <property type="entry name" value="polyprenyl_synt"/>
    <property type="match status" value="1"/>
</dbReference>
<keyword evidence="4" id="KW-0479">Metal-binding</keyword>
<keyword evidence="3 7" id="KW-0808">Transferase</keyword>
<name>A0A7V0T6X2_UNCW3</name>
<keyword evidence="5" id="KW-0460">Magnesium</keyword>
<dbReference type="SUPFAM" id="SSF48576">
    <property type="entry name" value="Terpenoid synthases"/>
    <property type="match status" value="1"/>
</dbReference>
<evidence type="ECO:0000256" key="6">
    <source>
        <dbReference type="ARBA" id="ARBA00023229"/>
    </source>
</evidence>